<reference evidence="2 3" key="1">
    <citation type="submission" date="2019-05" db="EMBL/GenBank/DDBJ databases">
        <title>Another draft genome of Portunus trituberculatus and its Hox gene families provides insights of decapod evolution.</title>
        <authorList>
            <person name="Jeong J.-H."/>
            <person name="Song I."/>
            <person name="Kim S."/>
            <person name="Choi T."/>
            <person name="Kim D."/>
            <person name="Ryu S."/>
            <person name="Kim W."/>
        </authorList>
    </citation>
    <scope>NUCLEOTIDE SEQUENCE [LARGE SCALE GENOMIC DNA]</scope>
    <source>
        <tissue evidence="2">Muscle</tissue>
    </source>
</reference>
<dbReference type="Proteomes" id="UP000324222">
    <property type="component" value="Unassembled WGS sequence"/>
</dbReference>
<evidence type="ECO:0000313" key="2">
    <source>
        <dbReference type="EMBL" id="MPC33050.1"/>
    </source>
</evidence>
<gene>
    <name evidence="2" type="ORF">E2C01_026389</name>
</gene>
<organism evidence="2 3">
    <name type="scientific">Portunus trituberculatus</name>
    <name type="common">Swimming crab</name>
    <name type="synonym">Neptunus trituberculatus</name>
    <dbReference type="NCBI Taxonomy" id="210409"/>
    <lineage>
        <taxon>Eukaryota</taxon>
        <taxon>Metazoa</taxon>
        <taxon>Ecdysozoa</taxon>
        <taxon>Arthropoda</taxon>
        <taxon>Crustacea</taxon>
        <taxon>Multicrustacea</taxon>
        <taxon>Malacostraca</taxon>
        <taxon>Eumalacostraca</taxon>
        <taxon>Eucarida</taxon>
        <taxon>Decapoda</taxon>
        <taxon>Pleocyemata</taxon>
        <taxon>Brachyura</taxon>
        <taxon>Eubrachyura</taxon>
        <taxon>Portunoidea</taxon>
        <taxon>Portunidae</taxon>
        <taxon>Portuninae</taxon>
        <taxon>Portunus</taxon>
    </lineage>
</organism>
<proteinExistence type="predicted"/>
<name>A0A5B7EFA5_PORTR</name>
<accession>A0A5B7EFA5</accession>
<dbReference type="EMBL" id="VSRR010002750">
    <property type="protein sequence ID" value="MPC33050.1"/>
    <property type="molecule type" value="Genomic_DNA"/>
</dbReference>
<evidence type="ECO:0000313" key="3">
    <source>
        <dbReference type="Proteomes" id="UP000324222"/>
    </source>
</evidence>
<feature type="region of interest" description="Disordered" evidence="1">
    <location>
        <begin position="1"/>
        <end position="22"/>
    </location>
</feature>
<feature type="compositionally biased region" description="Basic and acidic residues" evidence="1">
    <location>
        <begin position="1"/>
        <end position="13"/>
    </location>
</feature>
<keyword evidence="3" id="KW-1185">Reference proteome</keyword>
<protein>
    <submittedName>
        <fullName evidence="2">Uncharacterized protein</fullName>
    </submittedName>
</protein>
<sequence>MESHVPRNRDRKAVSGSETSLGAKVTAQPVATLQRLSFHSVVVLIALTLNPSHFDRGEDGARGDCGTKPYANIYSLKKHFPFNVHLSRKYNP</sequence>
<dbReference type="AlphaFoldDB" id="A0A5B7EFA5"/>
<evidence type="ECO:0000256" key="1">
    <source>
        <dbReference type="SAM" id="MobiDB-lite"/>
    </source>
</evidence>
<comment type="caution">
    <text evidence="2">The sequence shown here is derived from an EMBL/GenBank/DDBJ whole genome shotgun (WGS) entry which is preliminary data.</text>
</comment>